<dbReference type="OrthoDB" id="3362494at2759"/>
<feature type="region of interest" description="Disordered" evidence="1">
    <location>
        <begin position="1210"/>
        <end position="1244"/>
    </location>
</feature>
<dbReference type="InterPro" id="IPR012965">
    <property type="entry name" value="Msb1/Mug8_dom"/>
</dbReference>
<proteinExistence type="predicted"/>
<dbReference type="EMBL" id="KL197718">
    <property type="protein sequence ID" value="KDQ58269.1"/>
    <property type="molecule type" value="Genomic_DNA"/>
</dbReference>
<feature type="region of interest" description="Disordered" evidence="1">
    <location>
        <begin position="147"/>
        <end position="174"/>
    </location>
</feature>
<reference evidence="4" key="1">
    <citation type="journal article" date="2014" name="Proc. Natl. Acad. Sci. U.S.A.">
        <title>Extensive sampling of basidiomycete genomes demonstrates inadequacy of the white-rot/brown-rot paradigm for wood decay fungi.</title>
        <authorList>
            <person name="Riley R."/>
            <person name="Salamov A.A."/>
            <person name="Brown D.W."/>
            <person name="Nagy L.G."/>
            <person name="Floudas D."/>
            <person name="Held B.W."/>
            <person name="Levasseur A."/>
            <person name="Lombard V."/>
            <person name="Morin E."/>
            <person name="Otillar R."/>
            <person name="Lindquist E.A."/>
            <person name="Sun H."/>
            <person name="LaButti K.M."/>
            <person name="Schmutz J."/>
            <person name="Jabbour D."/>
            <person name="Luo H."/>
            <person name="Baker S.E."/>
            <person name="Pisabarro A.G."/>
            <person name="Walton J.D."/>
            <person name="Blanchette R.A."/>
            <person name="Henrissat B."/>
            <person name="Martin F."/>
            <person name="Cullen D."/>
            <person name="Hibbett D.S."/>
            <person name="Grigoriev I.V."/>
        </authorList>
    </citation>
    <scope>NUCLEOTIDE SEQUENCE [LARGE SCALE GENOMIC DNA]</scope>
    <source>
        <strain evidence="4">MUCL 33604</strain>
    </source>
</reference>
<feature type="compositionally biased region" description="Low complexity" evidence="1">
    <location>
        <begin position="39"/>
        <end position="63"/>
    </location>
</feature>
<feature type="region of interest" description="Disordered" evidence="1">
    <location>
        <begin position="889"/>
        <end position="938"/>
    </location>
</feature>
<feature type="region of interest" description="Disordered" evidence="1">
    <location>
        <begin position="1023"/>
        <end position="1054"/>
    </location>
</feature>
<dbReference type="STRING" id="933084.A0A067PU48"/>
<dbReference type="InterPro" id="IPR037508">
    <property type="entry name" value="Msb1/Mug8"/>
</dbReference>
<accession>A0A067PU48</accession>
<feature type="domain" description="Meiotically up-regulated protein Msb1/Mug8" evidence="2">
    <location>
        <begin position="189"/>
        <end position="387"/>
    </location>
</feature>
<feature type="region of interest" description="Disordered" evidence="1">
    <location>
        <begin position="1278"/>
        <end position="1309"/>
    </location>
</feature>
<dbReference type="InParanoid" id="A0A067PU48"/>
<feature type="compositionally biased region" description="Low complexity" evidence="1">
    <location>
        <begin position="529"/>
        <end position="549"/>
    </location>
</feature>
<feature type="compositionally biased region" description="Basic and acidic residues" evidence="1">
    <location>
        <begin position="1087"/>
        <end position="1112"/>
    </location>
</feature>
<name>A0A067PU48_9AGAM</name>
<dbReference type="PANTHER" id="PTHR28093">
    <property type="entry name" value="MORPHOGENESIS-RELATED PROTEIN MSB1"/>
    <property type="match status" value="1"/>
</dbReference>
<gene>
    <name evidence="3" type="ORF">JAAARDRAFT_35076</name>
</gene>
<feature type="region of interest" description="Disordered" evidence="1">
    <location>
        <begin position="517"/>
        <end position="549"/>
    </location>
</feature>
<keyword evidence="4" id="KW-1185">Reference proteome</keyword>
<organism evidence="3 4">
    <name type="scientific">Jaapia argillacea MUCL 33604</name>
    <dbReference type="NCBI Taxonomy" id="933084"/>
    <lineage>
        <taxon>Eukaryota</taxon>
        <taxon>Fungi</taxon>
        <taxon>Dikarya</taxon>
        <taxon>Basidiomycota</taxon>
        <taxon>Agaricomycotina</taxon>
        <taxon>Agaricomycetes</taxon>
        <taxon>Agaricomycetidae</taxon>
        <taxon>Jaapiales</taxon>
        <taxon>Jaapiaceae</taxon>
        <taxon>Jaapia</taxon>
    </lineage>
</organism>
<dbReference type="Pfam" id="PF08101">
    <property type="entry name" value="Msb1-Mug8_dom"/>
    <property type="match status" value="1"/>
</dbReference>
<feature type="compositionally biased region" description="Acidic residues" evidence="1">
    <location>
        <begin position="1024"/>
        <end position="1034"/>
    </location>
</feature>
<dbReference type="HOGENOM" id="CLU_002468_0_0_1"/>
<dbReference type="Proteomes" id="UP000027265">
    <property type="component" value="Unassembled WGS sequence"/>
</dbReference>
<dbReference type="PANTHER" id="PTHR28093:SF1">
    <property type="entry name" value="MORPHOGENESIS-RELATED PROTEIN MSB1"/>
    <property type="match status" value="1"/>
</dbReference>
<evidence type="ECO:0000256" key="1">
    <source>
        <dbReference type="SAM" id="MobiDB-lite"/>
    </source>
</evidence>
<sequence length="1309" mass="143170">MDLCGTRRRTKVQQRRNCDRSLRTVFFDDALSRSPSFLSMPSLFSRSRTTSTPAKKSSATSDSIVGNYDEFGRVSSRDSAHAGPGAVANTFGGRSNKEKREGGKGAKDRAHRLRTISSANRDRAAGPGGRAEPDAADWLAEVPDGSFLAMNLDPPHPHHQDSPEGRPRDHPTTDYGYLSYQRHVVLGLEQVARLADVISEELGTRGLTTPFIFSTLALDVSANAVKTLIKAFLRTCGNAERDRDAERLWRDEVRFANPNELGMCLRWGLARLVRIHGGQEVRGLIAFDYYHEWREAEVALNYPPTHFAALLKPLMPLVQTLISTVLTLLTRLTAQSSSSGHTPPTLSPLFGPLFFGLGSPALAFHHTYVQYLKAVNAMEHLMLSFIRWQDAHAAGAGSGSSAASFGVPARLKDWIRGYPTMLPAIERNPKEKPQARRGVRTMRVVSVRRNVRMYSPDLVRTGASWATRPRGVLSPPTSPGVAENGLANSKEWARIAPQTLKLAPRYSDGYKKRMDMATNFNPETGPGATPSISSSPSTSSTISSSSSMTTTTWLDDDFGLGGKKGEVRSLTDLKWGEFESMGFGGLGDEKKLQFDLTEGARAARSAKRATLTWQDFSSAGFSRNEAPLSATLQFSTPVAHTISSWPTHSAELHKKLKKTQKSLPSFGWDTEPVMGSEEVVEEAFLDVFCDLVYGGGWMDLERLEEVDRDCNWALVEFKSLPVSKSNTTSGTADPRTSTTLILFEEFVPFEYRQQLLESGRRRRLPSLFSLSPSSKSKQWKPAPTLNGRPYVIGHVPRSPSYQEVEFEGMLRGNNTSLTKLMTLEPGGGVVKTAAVPGGGVSRPTSSSGTVTARPVERVETPVGRYLVTPTSPMPRPASSVNKALPTLVTMNRSGSSTPPPPTPEKKKSSRFRLPGGLPVGGPGSTRKSGLTPAESNPVDFETRLASYSDDELNVTRTKAERRQSRDDAWVDILVASSSRRLGGQDADLRPMGTVRGLKGGRSDPELASQEVAQALAAVRGQVFSDDEDEDDEGMEPVRITPEDEVDGEHFGGMDSEVEDRFTQEVVDEDEEFTTSYTPQKRLGYFDLHPERRPTHLRDGEEDPRELLSRASEDESYEGDSDIYGGDPYGGSTQSHSQYGESSQTHNMLSAESAGEYDIEADSIHVSDIVSPPIETMTIPPVAAEEKNGILAPVARASPSKTAALIEMYRERERSTTLSPVPAPTPPRPSRSPVRPIVPPREESPLPVLPVIPEPIISPPTPPLDPALAVLDVPLPEPPRVVGDESGRATPPRYIHGAPLHNVLEEEEEE</sequence>
<evidence type="ECO:0000313" key="3">
    <source>
        <dbReference type="EMBL" id="KDQ58269.1"/>
    </source>
</evidence>
<evidence type="ECO:0000313" key="4">
    <source>
        <dbReference type="Proteomes" id="UP000027265"/>
    </source>
</evidence>
<feature type="compositionally biased region" description="Pro residues" evidence="1">
    <location>
        <begin position="1220"/>
        <end position="1229"/>
    </location>
</feature>
<protein>
    <recommendedName>
        <fullName evidence="2">Meiotically up-regulated protein Msb1/Mug8 domain-containing protein</fullName>
    </recommendedName>
</protein>
<feature type="compositionally biased region" description="Basic and acidic residues" evidence="1">
    <location>
        <begin position="70"/>
        <end position="80"/>
    </location>
</feature>
<feature type="compositionally biased region" description="Basic and acidic residues" evidence="1">
    <location>
        <begin position="155"/>
        <end position="172"/>
    </location>
</feature>
<feature type="compositionally biased region" description="Basic and acidic residues" evidence="1">
    <location>
        <begin position="95"/>
        <end position="108"/>
    </location>
</feature>
<feature type="compositionally biased region" description="Polar residues" evidence="1">
    <location>
        <begin position="1130"/>
        <end position="1149"/>
    </location>
</feature>
<feature type="region of interest" description="Disordered" evidence="1">
    <location>
        <begin position="39"/>
        <end position="134"/>
    </location>
</feature>
<evidence type="ECO:0000259" key="2">
    <source>
        <dbReference type="Pfam" id="PF08101"/>
    </source>
</evidence>
<feature type="region of interest" description="Disordered" evidence="1">
    <location>
        <begin position="834"/>
        <end position="853"/>
    </location>
</feature>
<feature type="region of interest" description="Disordered" evidence="1">
    <location>
        <begin position="1086"/>
        <end position="1150"/>
    </location>
</feature>